<feature type="region of interest" description="Disordered" evidence="1">
    <location>
        <begin position="1"/>
        <end position="60"/>
    </location>
</feature>
<comment type="caution">
    <text evidence="2">The sequence shown here is derived from an EMBL/GenBank/DDBJ whole genome shotgun (WGS) entry which is preliminary data.</text>
</comment>
<evidence type="ECO:0000313" key="3">
    <source>
        <dbReference type="Proteomes" id="UP000188268"/>
    </source>
</evidence>
<dbReference type="Proteomes" id="UP000188268">
    <property type="component" value="Unassembled WGS sequence"/>
</dbReference>
<dbReference type="EMBL" id="AWWV01012444">
    <property type="protein sequence ID" value="OMO67174.1"/>
    <property type="molecule type" value="Genomic_DNA"/>
</dbReference>
<dbReference type="AlphaFoldDB" id="A0A1R3H9Y3"/>
<accession>A0A1R3H9Y3</accession>
<proteinExistence type="predicted"/>
<dbReference type="Gramene" id="OMO67174">
    <property type="protein sequence ID" value="OMO67174"/>
    <property type="gene ID" value="CCACVL1_20733"/>
</dbReference>
<reference evidence="2 3" key="1">
    <citation type="submission" date="2013-09" db="EMBL/GenBank/DDBJ databases">
        <title>Corchorus capsularis genome sequencing.</title>
        <authorList>
            <person name="Alam M."/>
            <person name="Haque M.S."/>
            <person name="Islam M.S."/>
            <person name="Emdad E.M."/>
            <person name="Islam M.M."/>
            <person name="Ahmed B."/>
            <person name="Halim A."/>
            <person name="Hossen Q.M.M."/>
            <person name="Hossain M.Z."/>
            <person name="Ahmed R."/>
            <person name="Khan M.M."/>
            <person name="Islam R."/>
            <person name="Rashid M.M."/>
            <person name="Khan S.A."/>
            <person name="Rahman M.S."/>
            <person name="Alam M."/>
        </authorList>
    </citation>
    <scope>NUCLEOTIDE SEQUENCE [LARGE SCALE GENOMIC DNA]</scope>
    <source>
        <strain evidence="3">cv. CVL-1</strain>
        <tissue evidence="2">Whole seedling</tissue>
    </source>
</reference>
<keyword evidence="3" id="KW-1185">Reference proteome</keyword>
<name>A0A1R3H9Y3_COCAP</name>
<evidence type="ECO:0000256" key="1">
    <source>
        <dbReference type="SAM" id="MobiDB-lite"/>
    </source>
</evidence>
<organism evidence="2 3">
    <name type="scientific">Corchorus capsularis</name>
    <name type="common">Jute</name>
    <dbReference type="NCBI Taxonomy" id="210143"/>
    <lineage>
        <taxon>Eukaryota</taxon>
        <taxon>Viridiplantae</taxon>
        <taxon>Streptophyta</taxon>
        <taxon>Embryophyta</taxon>
        <taxon>Tracheophyta</taxon>
        <taxon>Spermatophyta</taxon>
        <taxon>Magnoliopsida</taxon>
        <taxon>eudicotyledons</taxon>
        <taxon>Gunneridae</taxon>
        <taxon>Pentapetalae</taxon>
        <taxon>rosids</taxon>
        <taxon>malvids</taxon>
        <taxon>Malvales</taxon>
        <taxon>Malvaceae</taxon>
        <taxon>Grewioideae</taxon>
        <taxon>Apeibeae</taxon>
        <taxon>Corchorus</taxon>
    </lineage>
</organism>
<gene>
    <name evidence="2" type="ORF">CCACVL1_20733</name>
</gene>
<evidence type="ECO:0000313" key="2">
    <source>
        <dbReference type="EMBL" id="OMO67174.1"/>
    </source>
</evidence>
<feature type="compositionally biased region" description="Polar residues" evidence="1">
    <location>
        <begin position="15"/>
        <end position="28"/>
    </location>
</feature>
<sequence>MARPKSELSIETEELGSTSSVESVNSYCKTEYEEEEEEAEKEPRRSHGGHGYGKQSRREC</sequence>
<protein>
    <submittedName>
        <fullName evidence="2">Uncharacterized protein</fullName>
    </submittedName>
</protein>